<dbReference type="OrthoDB" id="288590at2759"/>
<dbReference type="AlphaFoldDB" id="A0A6A6HW11"/>
<dbReference type="GO" id="GO:0016491">
    <property type="term" value="F:oxidoreductase activity"/>
    <property type="evidence" value="ECO:0007669"/>
    <property type="project" value="UniProtKB-KW"/>
</dbReference>
<dbReference type="InterPro" id="IPR026992">
    <property type="entry name" value="DIOX_N"/>
</dbReference>
<dbReference type="InterPro" id="IPR044861">
    <property type="entry name" value="IPNS-like_FE2OG_OXY"/>
</dbReference>
<dbReference type="Pfam" id="PF03171">
    <property type="entry name" value="2OG-FeII_Oxy"/>
    <property type="match status" value="1"/>
</dbReference>
<dbReference type="Gene3D" id="2.60.120.330">
    <property type="entry name" value="B-lactam Antibiotic, Isopenicillin N Synthase, Chain"/>
    <property type="match status" value="1"/>
</dbReference>
<keyword evidence="4 5" id="KW-0408">Iron</keyword>
<protein>
    <submittedName>
        <fullName evidence="7">Putative gibberellin 3-beta hydroxylase</fullName>
    </submittedName>
</protein>
<dbReference type="PANTHER" id="PTHR10209:SF881">
    <property type="entry name" value="FI07970P-RELATED"/>
    <property type="match status" value="1"/>
</dbReference>
<keyword evidence="3 5" id="KW-0560">Oxidoreductase</keyword>
<evidence type="ECO:0000259" key="6">
    <source>
        <dbReference type="PROSITE" id="PS51471"/>
    </source>
</evidence>
<dbReference type="GeneID" id="54577683"/>
<dbReference type="SUPFAM" id="SSF51197">
    <property type="entry name" value="Clavaminate synthase-like"/>
    <property type="match status" value="1"/>
</dbReference>
<feature type="domain" description="Fe2OG dioxygenase" evidence="6">
    <location>
        <begin position="209"/>
        <end position="327"/>
    </location>
</feature>
<dbReference type="EMBL" id="ML987209">
    <property type="protein sequence ID" value="KAF2241948.1"/>
    <property type="molecule type" value="Genomic_DNA"/>
</dbReference>
<evidence type="ECO:0000313" key="8">
    <source>
        <dbReference type="Proteomes" id="UP000800094"/>
    </source>
</evidence>
<dbReference type="PRINTS" id="PR00682">
    <property type="entry name" value="IPNSYNTHASE"/>
</dbReference>
<evidence type="ECO:0000256" key="1">
    <source>
        <dbReference type="ARBA" id="ARBA00008056"/>
    </source>
</evidence>
<accession>A0A6A6HW11</accession>
<dbReference type="Pfam" id="PF14226">
    <property type="entry name" value="DIOX_N"/>
    <property type="match status" value="1"/>
</dbReference>
<evidence type="ECO:0000256" key="3">
    <source>
        <dbReference type="ARBA" id="ARBA00023002"/>
    </source>
</evidence>
<evidence type="ECO:0000256" key="5">
    <source>
        <dbReference type="RuleBase" id="RU003682"/>
    </source>
</evidence>
<dbReference type="GO" id="GO:0044283">
    <property type="term" value="P:small molecule biosynthetic process"/>
    <property type="evidence" value="ECO:0007669"/>
    <property type="project" value="UniProtKB-ARBA"/>
</dbReference>
<evidence type="ECO:0000256" key="2">
    <source>
        <dbReference type="ARBA" id="ARBA00022723"/>
    </source>
</evidence>
<keyword evidence="8" id="KW-1185">Reference proteome</keyword>
<evidence type="ECO:0000256" key="4">
    <source>
        <dbReference type="ARBA" id="ARBA00023004"/>
    </source>
</evidence>
<sequence length="368" mass="41827">MSSTTVLETARQPPLNLTLQNGQKIYFHSDTSIEADEIPVIDIKGIFSENIDAREAVAQKIREAAHRIGFFYIINHGIDPKYAANTFEQAKRFFGLPDEKKMEVCTDLVEEYLGYFPMARYNRNGKKKQDLMEAYNWGYNPKFDPDVASEQEPDTDAVKLLWPKDLPGFKETLYEHHAQLLTLARRLTRIFALALQLDEDYFDSYIKQPAAGMRVTHYPQQEVSCVTGFFALLSNESNQTSPSDQLGIGAHTDFECFTFVTQDEHAGLEVLSKSGYWIKAKPIPGSIVVNIADCFMRQTNDFFVSTVHRVVNKAGAERYSCPFFFGFNHDMKLEPVPTCVSANNPMKYPIVSSGEYLKWRAATAKKAY</sequence>
<dbReference type="PANTHER" id="PTHR10209">
    <property type="entry name" value="OXIDOREDUCTASE, 2OG-FE II OXYGENASE FAMILY PROTEIN"/>
    <property type="match status" value="1"/>
</dbReference>
<dbReference type="GO" id="GO:0046872">
    <property type="term" value="F:metal ion binding"/>
    <property type="evidence" value="ECO:0007669"/>
    <property type="project" value="UniProtKB-KW"/>
</dbReference>
<dbReference type="RefSeq" id="XP_033676952.1">
    <property type="nucleotide sequence ID" value="XM_033824353.1"/>
</dbReference>
<reference evidence="7" key="1">
    <citation type="journal article" date="2020" name="Stud. Mycol.">
        <title>101 Dothideomycetes genomes: a test case for predicting lifestyles and emergence of pathogens.</title>
        <authorList>
            <person name="Haridas S."/>
            <person name="Albert R."/>
            <person name="Binder M."/>
            <person name="Bloem J."/>
            <person name="Labutti K."/>
            <person name="Salamov A."/>
            <person name="Andreopoulos B."/>
            <person name="Baker S."/>
            <person name="Barry K."/>
            <person name="Bills G."/>
            <person name="Bluhm B."/>
            <person name="Cannon C."/>
            <person name="Castanera R."/>
            <person name="Culley D."/>
            <person name="Daum C."/>
            <person name="Ezra D."/>
            <person name="Gonzalez J."/>
            <person name="Henrissat B."/>
            <person name="Kuo A."/>
            <person name="Liang C."/>
            <person name="Lipzen A."/>
            <person name="Lutzoni F."/>
            <person name="Magnuson J."/>
            <person name="Mondo S."/>
            <person name="Nolan M."/>
            <person name="Ohm R."/>
            <person name="Pangilinan J."/>
            <person name="Park H.-J."/>
            <person name="Ramirez L."/>
            <person name="Alfaro M."/>
            <person name="Sun H."/>
            <person name="Tritt A."/>
            <person name="Yoshinaga Y."/>
            <person name="Zwiers L.-H."/>
            <person name="Turgeon B."/>
            <person name="Goodwin S."/>
            <person name="Spatafora J."/>
            <person name="Crous P."/>
            <person name="Grigoriev I."/>
        </authorList>
    </citation>
    <scope>NUCLEOTIDE SEQUENCE</scope>
    <source>
        <strain evidence="7">CBS 122368</strain>
    </source>
</reference>
<organism evidence="7 8">
    <name type="scientific">Trematosphaeria pertusa</name>
    <dbReference type="NCBI Taxonomy" id="390896"/>
    <lineage>
        <taxon>Eukaryota</taxon>
        <taxon>Fungi</taxon>
        <taxon>Dikarya</taxon>
        <taxon>Ascomycota</taxon>
        <taxon>Pezizomycotina</taxon>
        <taxon>Dothideomycetes</taxon>
        <taxon>Pleosporomycetidae</taxon>
        <taxon>Pleosporales</taxon>
        <taxon>Massarineae</taxon>
        <taxon>Trematosphaeriaceae</taxon>
        <taxon>Trematosphaeria</taxon>
    </lineage>
</organism>
<dbReference type="InterPro" id="IPR005123">
    <property type="entry name" value="Oxoglu/Fe-dep_dioxygenase_dom"/>
</dbReference>
<proteinExistence type="inferred from homology"/>
<evidence type="ECO:0000313" key="7">
    <source>
        <dbReference type="EMBL" id="KAF2241948.1"/>
    </source>
</evidence>
<comment type="similarity">
    <text evidence="1 5">Belongs to the iron/ascorbate-dependent oxidoreductase family.</text>
</comment>
<keyword evidence="2 5" id="KW-0479">Metal-binding</keyword>
<name>A0A6A6HW11_9PLEO</name>
<gene>
    <name evidence="7" type="ORF">BU26DRAFT_439608</name>
</gene>
<dbReference type="InterPro" id="IPR027443">
    <property type="entry name" value="IPNS-like_sf"/>
</dbReference>
<dbReference type="PROSITE" id="PS51471">
    <property type="entry name" value="FE2OG_OXY"/>
    <property type="match status" value="1"/>
</dbReference>
<dbReference type="Proteomes" id="UP000800094">
    <property type="component" value="Unassembled WGS sequence"/>
</dbReference>